<evidence type="ECO:0000256" key="2">
    <source>
        <dbReference type="ARBA" id="ARBA00022617"/>
    </source>
</evidence>
<sequence length="95" mass="9590">MKKVIASAAALLLSTSVFAADGKAVYEKACQVCHAAGVAGAPVSHDAAAWAPRLAQGMDALLASVKNGKNAMPAGGMCGDCSDDDYKAAIEFMSK</sequence>
<evidence type="ECO:0000256" key="3">
    <source>
        <dbReference type="ARBA" id="ARBA00022723"/>
    </source>
</evidence>
<reference evidence="9 10" key="1">
    <citation type="submission" date="2018-08" db="EMBL/GenBank/DDBJ databases">
        <authorList>
            <person name="Khan S.A."/>
        </authorList>
    </citation>
    <scope>NUCLEOTIDE SEQUENCE [LARGE SCALE GENOMIC DNA]</scope>
    <source>
        <strain evidence="9 10">GTF-13</strain>
    </source>
</reference>
<accession>A0A3P3VSI3</accession>
<evidence type="ECO:0000256" key="6">
    <source>
        <dbReference type="PROSITE-ProRule" id="PRU00433"/>
    </source>
</evidence>
<evidence type="ECO:0000256" key="7">
    <source>
        <dbReference type="SAM" id="SignalP"/>
    </source>
</evidence>
<feature type="signal peptide" evidence="7">
    <location>
        <begin position="1"/>
        <end position="19"/>
    </location>
</feature>
<evidence type="ECO:0000256" key="1">
    <source>
        <dbReference type="ARBA" id="ARBA00022448"/>
    </source>
</evidence>
<dbReference type="InterPro" id="IPR002323">
    <property type="entry name" value="Cyt_CIE"/>
</dbReference>
<dbReference type="Proteomes" id="UP000280792">
    <property type="component" value="Unassembled WGS sequence"/>
</dbReference>
<dbReference type="EMBL" id="QWEZ01000001">
    <property type="protein sequence ID" value="RRJ85277.1"/>
    <property type="molecule type" value="Genomic_DNA"/>
</dbReference>
<keyword evidence="1" id="KW-0813">Transport</keyword>
<dbReference type="PROSITE" id="PS51007">
    <property type="entry name" value="CYTC"/>
    <property type="match status" value="1"/>
</dbReference>
<dbReference type="PANTHER" id="PTHR40942:SF2">
    <property type="entry name" value="CYTOCHROME-RELATED"/>
    <property type="match status" value="1"/>
</dbReference>
<dbReference type="InterPro" id="IPR009056">
    <property type="entry name" value="Cyt_c-like_dom"/>
</dbReference>
<gene>
    <name evidence="9" type="ORF">D0544_09505</name>
</gene>
<dbReference type="Gene3D" id="1.10.760.10">
    <property type="entry name" value="Cytochrome c-like domain"/>
    <property type="match status" value="1"/>
</dbReference>
<dbReference type="AlphaFoldDB" id="A0A3P3VSI3"/>
<dbReference type="PANTHER" id="PTHR40942">
    <property type="match status" value="1"/>
</dbReference>
<comment type="caution">
    <text evidence="9">The sequence shown here is derived from an EMBL/GenBank/DDBJ whole genome shotgun (WGS) entry which is preliminary data.</text>
</comment>
<dbReference type="Pfam" id="PF13442">
    <property type="entry name" value="Cytochrome_CBB3"/>
    <property type="match status" value="1"/>
</dbReference>
<keyword evidence="5 6" id="KW-0408">Iron</keyword>
<protein>
    <submittedName>
        <fullName evidence="9">Cytochrome c5 family protein</fullName>
    </submittedName>
</protein>
<evidence type="ECO:0000313" key="9">
    <source>
        <dbReference type="EMBL" id="RRJ85277.1"/>
    </source>
</evidence>
<keyword evidence="10" id="KW-1185">Reference proteome</keyword>
<feature type="chain" id="PRO_5018328122" evidence="7">
    <location>
        <begin position="20"/>
        <end position="95"/>
    </location>
</feature>
<keyword evidence="7" id="KW-0732">Signal</keyword>
<reference evidence="9 10" key="2">
    <citation type="submission" date="2018-12" db="EMBL/GenBank/DDBJ databases">
        <title>Simiduia agarivorans gen. nov., sp. nov., a marine, agarolytic bacterium isolated from shallow coastal water from Keelung, Taiwan.</title>
        <authorList>
            <person name="Shieh W.Y."/>
        </authorList>
    </citation>
    <scope>NUCLEOTIDE SEQUENCE [LARGE SCALE GENOMIC DNA]</scope>
    <source>
        <strain evidence="9 10">GTF-13</strain>
    </source>
</reference>
<dbReference type="PRINTS" id="PR00607">
    <property type="entry name" value="CYTCHROMECIE"/>
</dbReference>
<dbReference type="InterPro" id="IPR036909">
    <property type="entry name" value="Cyt_c-like_dom_sf"/>
</dbReference>
<evidence type="ECO:0000256" key="5">
    <source>
        <dbReference type="ARBA" id="ARBA00023004"/>
    </source>
</evidence>
<dbReference type="GO" id="GO:0005506">
    <property type="term" value="F:iron ion binding"/>
    <property type="evidence" value="ECO:0007669"/>
    <property type="project" value="InterPro"/>
</dbReference>
<keyword evidence="3 6" id="KW-0479">Metal-binding</keyword>
<proteinExistence type="predicted"/>
<organism evidence="9 10">
    <name type="scientific">Aestuariirhabdus litorea</name>
    <dbReference type="NCBI Taxonomy" id="2528527"/>
    <lineage>
        <taxon>Bacteria</taxon>
        <taxon>Pseudomonadati</taxon>
        <taxon>Pseudomonadota</taxon>
        <taxon>Gammaproteobacteria</taxon>
        <taxon>Oceanospirillales</taxon>
        <taxon>Aestuariirhabdaceae</taxon>
        <taxon>Aestuariirhabdus</taxon>
    </lineage>
</organism>
<dbReference type="SUPFAM" id="SSF46626">
    <property type="entry name" value="Cytochrome c"/>
    <property type="match status" value="1"/>
</dbReference>
<dbReference type="GO" id="GO:0009055">
    <property type="term" value="F:electron transfer activity"/>
    <property type="evidence" value="ECO:0007669"/>
    <property type="project" value="InterPro"/>
</dbReference>
<feature type="domain" description="Cytochrome c" evidence="8">
    <location>
        <begin position="17"/>
        <end position="95"/>
    </location>
</feature>
<evidence type="ECO:0000256" key="4">
    <source>
        <dbReference type="ARBA" id="ARBA00022982"/>
    </source>
</evidence>
<keyword evidence="4" id="KW-0249">Electron transport</keyword>
<evidence type="ECO:0000259" key="8">
    <source>
        <dbReference type="PROSITE" id="PS51007"/>
    </source>
</evidence>
<name>A0A3P3VSI3_9GAMM</name>
<evidence type="ECO:0000313" key="10">
    <source>
        <dbReference type="Proteomes" id="UP000280792"/>
    </source>
</evidence>
<dbReference type="RefSeq" id="WP_125015702.1">
    <property type="nucleotide sequence ID" value="NZ_QWEZ01000001.1"/>
</dbReference>
<keyword evidence="2 6" id="KW-0349">Heme</keyword>
<dbReference type="GO" id="GO:0020037">
    <property type="term" value="F:heme binding"/>
    <property type="evidence" value="ECO:0007669"/>
    <property type="project" value="InterPro"/>
</dbReference>